<keyword evidence="14" id="KW-0969">Cilium</keyword>
<evidence type="ECO:0000256" key="5">
    <source>
        <dbReference type="ARBA" id="ARBA00022692"/>
    </source>
</evidence>
<gene>
    <name evidence="14" type="primary">fliF</name>
    <name evidence="14" type="ORF">CWS72_02125</name>
</gene>
<evidence type="ECO:0000256" key="9">
    <source>
        <dbReference type="PIRNR" id="PIRNR004862"/>
    </source>
</evidence>
<sequence>MSRACDVGNPAVNAFLQSLKNLGTMRLTAIAGGGVAVLAFLIYVMARMSSPPMEMLYGGLDLQDANMIVNKLQADKVPYELRKEGSEVWVPRDRKLDLRVKMAEQQLPSGGSVSTGYEVFDKGDMLGSTSFMQNLNLVRAMEGELARTIHSIERVKSARVHLVLPKREMFTREVQEPSASIILKMDGNARLSKAQVKAIQHLVAAAVPKLKPSRISIVDDKGTLLARGTDDDRTAAAETADELKLNTEQRLQRTIEDLLERSIGPDRVRAEVSVELDLDRVATTQETYDPDSKVVRSQVTVEEGEQTQDAESNSVSVQQNLPDAGANNAGAKSQSKQNRTQETVNYEISKTVKNQVKELGALKRVTAAVLVDGRYGPPAEGQKKLSYQPRSEKEMDQMASLVRNAIGYDANRGDQVEVTNMPFAGHDEPEPDGSENKLFGFDRDFIEKVASNLGLSVVAILFLLLVLRPLVSRAVESMAAQGMSDRRLLTEGGGPPLLGPGAMPPAPAAGMLTDEMESVDELIDIDKVEGRVKASSLRKIGEIVEKHPEEALGIIRGWMYSDT</sequence>
<dbReference type="Proteomes" id="UP000233293">
    <property type="component" value="Unassembled WGS sequence"/>
</dbReference>
<feature type="region of interest" description="Disordered" evidence="10">
    <location>
        <begin position="283"/>
        <end position="342"/>
    </location>
</feature>
<dbReference type="Pfam" id="PF08345">
    <property type="entry name" value="YscJ_FliF_C"/>
    <property type="match status" value="1"/>
</dbReference>
<comment type="subcellular location">
    <subcellularLocation>
        <location evidence="1 9">Bacterial flagellum basal body</location>
    </subcellularLocation>
    <subcellularLocation>
        <location evidence="2">Cell membrane</location>
        <topology evidence="2">Multi-pass membrane protein</topology>
    </subcellularLocation>
</comment>
<feature type="compositionally biased region" description="Polar residues" evidence="10">
    <location>
        <begin position="330"/>
        <end position="342"/>
    </location>
</feature>
<reference evidence="15" key="1">
    <citation type="submission" date="2017-12" db="EMBL/GenBank/DDBJ databases">
        <title>Draft genome sequence of Telmatospirillum siberiense 26-4b1T, an acidotolerant peatland alphaproteobacterium potentially involved in sulfur cycling.</title>
        <authorList>
            <person name="Hausmann B."/>
            <person name="Pjevac P."/>
            <person name="Schreck K."/>
            <person name="Herbold C.W."/>
            <person name="Daims H."/>
            <person name="Wagner M."/>
            <person name="Pester M."/>
            <person name="Loy A."/>
        </authorList>
    </citation>
    <scope>NUCLEOTIDE SEQUENCE [LARGE SCALE GENOMIC DNA]</scope>
    <source>
        <strain evidence="15">26-4b1</strain>
    </source>
</reference>
<evidence type="ECO:0000313" key="14">
    <source>
        <dbReference type="EMBL" id="PKU25961.1"/>
    </source>
</evidence>
<keyword evidence="14" id="KW-0282">Flagellum</keyword>
<dbReference type="PRINTS" id="PR01009">
    <property type="entry name" value="FLGMRINGFLIF"/>
</dbReference>
<keyword evidence="14" id="KW-0966">Cell projection</keyword>
<comment type="similarity">
    <text evidence="3 9">Belongs to the FliF family.</text>
</comment>
<evidence type="ECO:0000313" key="15">
    <source>
        <dbReference type="Proteomes" id="UP000233293"/>
    </source>
</evidence>
<organism evidence="14 15">
    <name type="scientific">Telmatospirillum siberiense</name>
    <dbReference type="NCBI Taxonomy" id="382514"/>
    <lineage>
        <taxon>Bacteria</taxon>
        <taxon>Pseudomonadati</taxon>
        <taxon>Pseudomonadota</taxon>
        <taxon>Alphaproteobacteria</taxon>
        <taxon>Rhodospirillales</taxon>
        <taxon>Rhodospirillaceae</taxon>
        <taxon>Telmatospirillum</taxon>
    </lineage>
</organism>
<evidence type="ECO:0000256" key="4">
    <source>
        <dbReference type="ARBA" id="ARBA00022475"/>
    </source>
</evidence>
<evidence type="ECO:0000256" key="7">
    <source>
        <dbReference type="ARBA" id="ARBA00023136"/>
    </source>
</evidence>
<dbReference type="NCBIfam" id="TIGR00206">
    <property type="entry name" value="fliF"/>
    <property type="match status" value="1"/>
</dbReference>
<dbReference type="Pfam" id="PF01514">
    <property type="entry name" value="YscJ_FliF"/>
    <property type="match status" value="1"/>
</dbReference>
<comment type="caution">
    <text evidence="14">The sequence shown here is derived from an EMBL/GenBank/DDBJ whole genome shotgun (WGS) entry which is preliminary data.</text>
</comment>
<feature type="domain" description="Flagellar M-ring N-terminal" evidence="12">
    <location>
        <begin position="49"/>
        <end position="226"/>
    </location>
</feature>
<evidence type="ECO:0000256" key="2">
    <source>
        <dbReference type="ARBA" id="ARBA00004651"/>
    </source>
</evidence>
<evidence type="ECO:0000259" key="12">
    <source>
        <dbReference type="Pfam" id="PF01514"/>
    </source>
</evidence>
<dbReference type="InterPro" id="IPR000067">
    <property type="entry name" value="FlgMring_FliF"/>
</dbReference>
<protein>
    <recommendedName>
        <fullName evidence="9">Flagellar M-ring protein</fullName>
    </recommendedName>
</protein>
<keyword evidence="4" id="KW-1003">Cell membrane</keyword>
<evidence type="ECO:0000256" key="1">
    <source>
        <dbReference type="ARBA" id="ARBA00004117"/>
    </source>
</evidence>
<dbReference type="EMBL" id="PIUM01000002">
    <property type="protein sequence ID" value="PKU25961.1"/>
    <property type="molecule type" value="Genomic_DNA"/>
</dbReference>
<name>A0A2N3Q023_9PROT</name>
<evidence type="ECO:0000256" key="6">
    <source>
        <dbReference type="ARBA" id="ARBA00022989"/>
    </source>
</evidence>
<dbReference type="InterPro" id="IPR013556">
    <property type="entry name" value="Flag_M-ring_C"/>
</dbReference>
<keyword evidence="8 9" id="KW-0975">Bacterial flagellum</keyword>
<dbReference type="PIRSF" id="PIRSF004862">
    <property type="entry name" value="FliF"/>
    <property type="match status" value="1"/>
</dbReference>
<feature type="transmembrane region" description="Helical" evidence="11">
    <location>
        <begin position="453"/>
        <end position="471"/>
    </location>
</feature>
<dbReference type="GO" id="GO:0071973">
    <property type="term" value="P:bacterial-type flagellum-dependent cell motility"/>
    <property type="evidence" value="ECO:0007669"/>
    <property type="project" value="InterPro"/>
</dbReference>
<proteinExistence type="inferred from homology"/>
<keyword evidence="7 11" id="KW-0472">Membrane</keyword>
<evidence type="ECO:0000256" key="10">
    <source>
        <dbReference type="SAM" id="MobiDB-lite"/>
    </source>
</evidence>
<keyword evidence="15" id="KW-1185">Reference proteome</keyword>
<feature type="compositionally biased region" description="Polar residues" evidence="10">
    <location>
        <begin position="309"/>
        <end position="321"/>
    </location>
</feature>
<dbReference type="GO" id="GO:0005886">
    <property type="term" value="C:plasma membrane"/>
    <property type="evidence" value="ECO:0007669"/>
    <property type="project" value="UniProtKB-SubCell"/>
</dbReference>
<feature type="transmembrane region" description="Helical" evidence="11">
    <location>
        <begin position="27"/>
        <end position="46"/>
    </location>
</feature>
<keyword evidence="6 11" id="KW-1133">Transmembrane helix</keyword>
<dbReference type="InterPro" id="IPR006182">
    <property type="entry name" value="FliF_N_dom"/>
</dbReference>
<dbReference type="GO" id="GO:0003774">
    <property type="term" value="F:cytoskeletal motor activity"/>
    <property type="evidence" value="ECO:0007669"/>
    <property type="project" value="InterPro"/>
</dbReference>
<keyword evidence="5 11" id="KW-0812">Transmembrane</keyword>
<dbReference type="OrthoDB" id="9807026at2"/>
<dbReference type="PANTHER" id="PTHR30046:SF0">
    <property type="entry name" value="FLAGELLAR M-RING PROTEIN"/>
    <property type="match status" value="1"/>
</dbReference>
<evidence type="ECO:0000256" key="11">
    <source>
        <dbReference type="SAM" id="Phobius"/>
    </source>
</evidence>
<dbReference type="Gene3D" id="3.30.300.30">
    <property type="match status" value="1"/>
</dbReference>
<dbReference type="PANTHER" id="PTHR30046">
    <property type="entry name" value="FLAGELLAR M-RING PROTEIN"/>
    <property type="match status" value="1"/>
</dbReference>
<comment type="function">
    <text evidence="9">The M ring may be actively involved in energy transduction.</text>
</comment>
<dbReference type="InterPro" id="IPR043427">
    <property type="entry name" value="YscJ/FliF"/>
</dbReference>
<dbReference type="GO" id="GO:0009431">
    <property type="term" value="C:bacterial-type flagellum basal body, MS ring"/>
    <property type="evidence" value="ECO:0007669"/>
    <property type="project" value="InterPro"/>
</dbReference>
<dbReference type="AlphaFoldDB" id="A0A2N3Q023"/>
<evidence type="ECO:0000259" key="13">
    <source>
        <dbReference type="Pfam" id="PF08345"/>
    </source>
</evidence>
<evidence type="ECO:0000256" key="8">
    <source>
        <dbReference type="ARBA" id="ARBA00023143"/>
    </source>
</evidence>
<accession>A0A2N3Q023</accession>
<evidence type="ECO:0000256" key="3">
    <source>
        <dbReference type="ARBA" id="ARBA00007971"/>
    </source>
</evidence>
<feature type="domain" description="Flagellar M-ring C-terminal" evidence="13">
    <location>
        <begin position="259"/>
        <end position="423"/>
    </location>
</feature>
<dbReference type="InterPro" id="IPR045851">
    <property type="entry name" value="AMP-bd_C_sf"/>
</dbReference>